<feature type="transmembrane region" description="Helical" evidence="7">
    <location>
        <begin position="793"/>
        <end position="818"/>
    </location>
</feature>
<evidence type="ECO:0000313" key="10">
    <source>
        <dbReference type="Proteomes" id="UP000007014"/>
    </source>
</evidence>
<keyword evidence="7" id="KW-1133">Transmembrane helix</keyword>
<dbReference type="OrthoDB" id="10249045at2759"/>
<evidence type="ECO:0000313" key="9">
    <source>
        <dbReference type="EMBL" id="BAM79838.1"/>
    </source>
</evidence>
<evidence type="ECO:0000256" key="3">
    <source>
        <dbReference type="ARBA" id="ARBA00022723"/>
    </source>
</evidence>
<evidence type="ECO:0000256" key="7">
    <source>
        <dbReference type="SAM" id="Phobius"/>
    </source>
</evidence>
<dbReference type="AlphaFoldDB" id="M1VGL6"/>
<dbReference type="RefSeq" id="XP_005536124.1">
    <property type="nucleotide sequence ID" value="XM_005536067.1"/>
</dbReference>
<feature type="compositionally biased region" description="Basic and acidic residues" evidence="6">
    <location>
        <begin position="888"/>
        <end position="911"/>
    </location>
</feature>
<dbReference type="PANTHER" id="PTHR11705:SF138">
    <property type="entry name" value="PEPTIDASE M14 CARBOXYPEPTIDASE A DOMAIN-CONTAINING PROTEIN"/>
    <property type="match status" value="1"/>
</dbReference>
<protein>
    <recommendedName>
        <fullName evidence="8">Peptidase M14 domain-containing protein</fullName>
    </recommendedName>
</protein>
<dbReference type="SUPFAM" id="SSF53187">
    <property type="entry name" value="Zn-dependent exopeptidases"/>
    <property type="match status" value="1"/>
</dbReference>
<dbReference type="Gene3D" id="3.40.630.10">
    <property type="entry name" value="Zn peptidases"/>
    <property type="match status" value="1"/>
</dbReference>
<dbReference type="InterPro" id="IPR000834">
    <property type="entry name" value="Peptidase_M14"/>
</dbReference>
<proteinExistence type="inferred from homology"/>
<evidence type="ECO:0000256" key="4">
    <source>
        <dbReference type="ARBA" id="ARBA00022833"/>
    </source>
</evidence>
<dbReference type="Proteomes" id="UP000007014">
    <property type="component" value="Chromosome 8"/>
</dbReference>
<dbReference type="GO" id="GO:0004181">
    <property type="term" value="F:metallocarboxypeptidase activity"/>
    <property type="evidence" value="ECO:0007669"/>
    <property type="project" value="InterPro"/>
</dbReference>
<keyword evidence="10" id="KW-1185">Reference proteome</keyword>
<feature type="transmembrane region" description="Helical" evidence="7">
    <location>
        <begin position="6"/>
        <end position="26"/>
    </location>
</feature>
<comment type="caution">
    <text evidence="5">Lacks conserved residue(s) required for the propagation of feature annotation.</text>
</comment>
<dbReference type="PROSITE" id="PS00132">
    <property type="entry name" value="CARBOXYPEPT_ZN_1"/>
    <property type="match status" value="1"/>
</dbReference>
<dbReference type="GeneID" id="16993499"/>
<dbReference type="PROSITE" id="PS52035">
    <property type="entry name" value="PEPTIDASE_M14"/>
    <property type="match status" value="1"/>
</dbReference>
<dbReference type="InterPro" id="IPR057246">
    <property type="entry name" value="CARBOXYPEPT_ZN_1"/>
</dbReference>
<dbReference type="HOGENOM" id="CLU_319211_0_0_1"/>
<comment type="similarity">
    <text evidence="2 5">Belongs to the peptidase M14 family.</text>
</comment>
<keyword evidence="3" id="KW-0479">Metal-binding</keyword>
<feature type="region of interest" description="Disordered" evidence="6">
    <location>
        <begin position="852"/>
        <end position="911"/>
    </location>
</feature>
<dbReference type="GO" id="GO:0005615">
    <property type="term" value="C:extracellular space"/>
    <property type="evidence" value="ECO:0007669"/>
    <property type="project" value="TreeGrafter"/>
</dbReference>
<evidence type="ECO:0000259" key="8">
    <source>
        <dbReference type="PROSITE" id="PS52035"/>
    </source>
</evidence>
<dbReference type="eggNOG" id="ENOG502QUHR">
    <property type="taxonomic scope" value="Eukaryota"/>
</dbReference>
<dbReference type="SMART" id="SM00631">
    <property type="entry name" value="Zn_pept"/>
    <property type="match status" value="1"/>
</dbReference>
<dbReference type="KEGG" id="cme:CYME_CMH174C"/>
<sequence>MFGLDLANVSSLCCSASISAWMMLFVRVMRMVYCMLAAQRHAPSTGAQAGNICKKSTRSVRLLLLLLLCSSLMDPQSAPGHGTVVNNGLYLFREAYTPTPHDSPEFPNATLPSAWKRFNYHTYSSMVITLARLAYSYPAFARLYTTQAAFGLPAAGESCSIDTHQPMSQEALTGLDQKQRLAVKRLIEELRTQDGLSRNACRVWVLEIADRSSVAQGSVGSVLDPPAILISGALHGDERIGPTAVTELARVLLEASRLPAGSVDTHRWRASAAEEADGSIFGSTAGSLSSWLRFLVGHRRITIVPAANAIGFALGERTELGVDPNRDFPWNQPYGASCLESVAARSIHELVLANTYQMMLTFHGGTTVIGYEWGDLTHCPEQQYCRRNSPAPDIIAMQTIAYALRLHAGNGTRYGARPFDIGTMGDTVYPVAGGMEDWAYGASAPVQTSLVSICNASRYGGYAPVKVQAVRQLPVARMIALLIETADDKQPSVETLGVRPLGAAGNAPWQADVRLITETPTVSADGSESDSELVVEGHVWRNLRLALQAIDILQPYAAFTRYPGDGRTQAADNATAASIVCWRVGGAYHVAETQLQGWYDSGAAARIRQNQDSAPDFVSEAFIDASPDPVPFFPAVRLGQGTRWSPDNHGGREFCVNLQQQQQQQQQPFTGAKRPPRGSSILLRVRFQADVDWGRLPPSTLGAQPPNTRPWSFLAQSRVEYNSNSTKFADERPSTSEEDGVARGTNWFSRGLHCRASEVSTGHQPQVWTCVHSEVARGTELGESGAMSGWSKLLLAISVFLLAPGSFPLLLFLSFLLWRLVRGQSVHPAEVWFEARQRMEMWMQGLRALGRARGPSGTRVSGSFARSTDLDDTKRRMLSPTASSAAAAERDASSSAHDLDLEASTRRPDRP</sequence>
<keyword evidence="7" id="KW-0812">Transmembrane</keyword>
<feature type="domain" description="Peptidase M14" evidence="8">
    <location>
        <begin position="163"/>
        <end position="485"/>
    </location>
</feature>
<evidence type="ECO:0000256" key="2">
    <source>
        <dbReference type="ARBA" id="ARBA00005988"/>
    </source>
</evidence>
<dbReference type="CDD" id="cd00596">
    <property type="entry name" value="Peptidase_M14_like"/>
    <property type="match status" value="1"/>
</dbReference>
<reference evidence="9 10" key="1">
    <citation type="journal article" date="2004" name="Nature">
        <title>Genome sequence of the ultrasmall unicellular red alga Cyanidioschyzon merolae 10D.</title>
        <authorList>
            <person name="Matsuzaki M."/>
            <person name="Misumi O."/>
            <person name="Shin-i T."/>
            <person name="Maruyama S."/>
            <person name="Takahara M."/>
            <person name="Miyagishima S."/>
            <person name="Mori T."/>
            <person name="Nishida K."/>
            <person name="Yagisawa F."/>
            <person name="Nishida K."/>
            <person name="Yoshida Y."/>
            <person name="Nishimura Y."/>
            <person name="Nakao S."/>
            <person name="Kobayashi T."/>
            <person name="Momoyama Y."/>
            <person name="Higashiyama T."/>
            <person name="Minoda A."/>
            <person name="Sano M."/>
            <person name="Nomoto H."/>
            <person name="Oishi K."/>
            <person name="Hayashi H."/>
            <person name="Ohta F."/>
            <person name="Nishizaka S."/>
            <person name="Haga S."/>
            <person name="Miura S."/>
            <person name="Morishita T."/>
            <person name="Kabeya Y."/>
            <person name="Terasawa K."/>
            <person name="Suzuki Y."/>
            <person name="Ishii Y."/>
            <person name="Asakawa S."/>
            <person name="Takano H."/>
            <person name="Ohta N."/>
            <person name="Kuroiwa H."/>
            <person name="Tanaka K."/>
            <person name="Shimizu N."/>
            <person name="Sugano S."/>
            <person name="Sato N."/>
            <person name="Nozaki H."/>
            <person name="Ogasawara N."/>
            <person name="Kohara Y."/>
            <person name="Kuroiwa T."/>
        </authorList>
    </citation>
    <scope>NUCLEOTIDE SEQUENCE [LARGE SCALE GENOMIC DNA]</scope>
    <source>
        <strain evidence="9 10">10D</strain>
    </source>
</reference>
<keyword evidence="4" id="KW-0862">Zinc</keyword>
<comment type="cofactor">
    <cofactor evidence="1">
        <name>Zn(2+)</name>
        <dbReference type="ChEBI" id="CHEBI:29105"/>
    </cofactor>
</comment>
<dbReference type="STRING" id="280699.M1VGL6"/>
<dbReference type="GO" id="GO:0006508">
    <property type="term" value="P:proteolysis"/>
    <property type="evidence" value="ECO:0007669"/>
    <property type="project" value="InterPro"/>
</dbReference>
<dbReference type="PANTHER" id="PTHR11705">
    <property type="entry name" value="PROTEASE FAMILY M14 CARBOXYPEPTIDASE A,B"/>
    <property type="match status" value="1"/>
</dbReference>
<reference evidence="9 10" key="2">
    <citation type="journal article" date="2007" name="BMC Biol.">
        <title>A 100%-complete sequence reveals unusually simple genomic features in the hot-spring red alga Cyanidioschyzon merolae.</title>
        <authorList>
            <person name="Nozaki H."/>
            <person name="Takano H."/>
            <person name="Misumi O."/>
            <person name="Terasawa K."/>
            <person name="Matsuzaki M."/>
            <person name="Maruyama S."/>
            <person name="Nishida K."/>
            <person name="Yagisawa F."/>
            <person name="Yoshida Y."/>
            <person name="Fujiwara T."/>
            <person name="Takio S."/>
            <person name="Tamura K."/>
            <person name="Chung S.J."/>
            <person name="Nakamura S."/>
            <person name="Kuroiwa H."/>
            <person name="Tanaka K."/>
            <person name="Sato N."/>
            <person name="Kuroiwa T."/>
        </authorList>
    </citation>
    <scope>NUCLEOTIDE SEQUENCE [LARGE SCALE GENOMIC DNA]</scope>
    <source>
        <strain evidence="9 10">10D</strain>
    </source>
</reference>
<organism evidence="9 10">
    <name type="scientific">Cyanidioschyzon merolae (strain NIES-3377 / 10D)</name>
    <name type="common">Unicellular red alga</name>
    <dbReference type="NCBI Taxonomy" id="280699"/>
    <lineage>
        <taxon>Eukaryota</taxon>
        <taxon>Rhodophyta</taxon>
        <taxon>Bangiophyceae</taxon>
        <taxon>Cyanidiales</taxon>
        <taxon>Cyanidiaceae</taxon>
        <taxon>Cyanidioschyzon</taxon>
    </lineage>
</organism>
<gene>
    <name evidence="9" type="ORF">CYME_CMH174C</name>
</gene>
<dbReference type="Pfam" id="PF00246">
    <property type="entry name" value="Peptidase_M14"/>
    <property type="match status" value="1"/>
</dbReference>
<dbReference type="EMBL" id="AP006490">
    <property type="protein sequence ID" value="BAM79838.1"/>
    <property type="molecule type" value="Genomic_DNA"/>
</dbReference>
<dbReference type="GO" id="GO:0008270">
    <property type="term" value="F:zinc ion binding"/>
    <property type="evidence" value="ECO:0007669"/>
    <property type="project" value="InterPro"/>
</dbReference>
<keyword evidence="7" id="KW-0472">Membrane</keyword>
<name>M1VGL6_CYAM1</name>
<dbReference type="Gramene" id="CMH174CT">
    <property type="protein sequence ID" value="CMH174CT"/>
    <property type="gene ID" value="CMH174C"/>
</dbReference>
<evidence type="ECO:0000256" key="1">
    <source>
        <dbReference type="ARBA" id="ARBA00001947"/>
    </source>
</evidence>
<evidence type="ECO:0000256" key="6">
    <source>
        <dbReference type="SAM" id="MobiDB-lite"/>
    </source>
</evidence>
<accession>M1VGL6</accession>
<evidence type="ECO:0000256" key="5">
    <source>
        <dbReference type="PROSITE-ProRule" id="PRU01379"/>
    </source>
</evidence>